<accession>A0A9D2DE81</accession>
<organism evidence="1 2">
    <name type="scientific">Candidatus Tidjanibacter faecipullorum</name>
    <dbReference type="NCBI Taxonomy" id="2838766"/>
    <lineage>
        <taxon>Bacteria</taxon>
        <taxon>Pseudomonadati</taxon>
        <taxon>Bacteroidota</taxon>
        <taxon>Bacteroidia</taxon>
        <taxon>Bacteroidales</taxon>
        <taxon>Rikenellaceae</taxon>
        <taxon>Tidjanibacter</taxon>
    </lineage>
</organism>
<proteinExistence type="predicted"/>
<dbReference type="AlphaFoldDB" id="A0A9D2DE81"/>
<dbReference type="PROSITE" id="PS51257">
    <property type="entry name" value="PROKAR_LIPOPROTEIN"/>
    <property type="match status" value="1"/>
</dbReference>
<evidence type="ECO:0000313" key="1">
    <source>
        <dbReference type="EMBL" id="HIZ15294.1"/>
    </source>
</evidence>
<dbReference type="InterPro" id="IPR027840">
    <property type="entry name" value="DUF4493"/>
</dbReference>
<dbReference type="Pfam" id="PF14900">
    <property type="entry name" value="DUF4493"/>
    <property type="match status" value="1"/>
</dbReference>
<reference evidence="1" key="1">
    <citation type="journal article" date="2021" name="PeerJ">
        <title>Extensive microbial diversity within the chicken gut microbiome revealed by metagenomics and culture.</title>
        <authorList>
            <person name="Gilroy R."/>
            <person name="Ravi A."/>
            <person name="Getino M."/>
            <person name="Pursley I."/>
            <person name="Horton D.L."/>
            <person name="Alikhan N.F."/>
            <person name="Baker D."/>
            <person name="Gharbi K."/>
            <person name="Hall N."/>
            <person name="Watson M."/>
            <person name="Adriaenssens E.M."/>
            <person name="Foster-Nyarko E."/>
            <person name="Jarju S."/>
            <person name="Secka A."/>
            <person name="Antonio M."/>
            <person name="Oren A."/>
            <person name="Chaudhuri R.R."/>
            <person name="La Ragione R."/>
            <person name="Hildebrand F."/>
            <person name="Pallen M.J."/>
        </authorList>
    </citation>
    <scope>NUCLEOTIDE SEQUENCE</scope>
    <source>
        <strain evidence="1">ChiHjej11B10-19426</strain>
    </source>
</reference>
<protein>
    <submittedName>
        <fullName evidence="1">DUF4493 domain-containing protein</fullName>
    </submittedName>
</protein>
<name>A0A9D2DE81_9BACT</name>
<comment type="caution">
    <text evidence="1">The sequence shown here is derived from an EMBL/GenBank/DDBJ whole genome shotgun (WGS) entry which is preliminary data.</text>
</comment>
<evidence type="ECO:0000313" key="2">
    <source>
        <dbReference type="Proteomes" id="UP000824014"/>
    </source>
</evidence>
<dbReference type="EMBL" id="DXCC01000017">
    <property type="protein sequence ID" value="HIZ15294.1"/>
    <property type="molecule type" value="Genomic_DNA"/>
</dbReference>
<dbReference type="Proteomes" id="UP000824014">
    <property type="component" value="Unassembled WGS sequence"/>
</dbReference>
<gene>
    <name evidence="1" type="ORF">H9816_05230</name>
</gene>
<sequence>MRKFTSFLIPLCGLALLACKRERIDFGGNDSGSADGVGYLSLEQFSVSVANVVEEISSQPAAATRAAGATTDASDDYKVKIRNTKTDETFEYTYVDLKTAASKRIELTPGIYDVSAESPDLADYLADDATAHWEKPVYSGLVTKTVEKRQETVVDDLLCTLANIKATVALSPDLQALFMSDADAESAGKEKLSVTVALAEDGLLFDRPATESGKAGYFKAVEAENTLKITLKGQYNKAAGDEAPDYVPVSWTQEIPNCKAGQWRKISIGVQNADQGNVQFEITVENWVYDEKVEVDVTTFYQAAEETIPDEDISDEGAPAVTLASGDLAGGYDINGSMYDADLNKWSDNLKVLITPGEGVALRSAEVEITSDNAALLEALEQQGYARHTVALWPDEGTLSTWVLSKEESGVVSLTLKDAGMTALYGYEGTHTLRFVTVDEQGRTSYASLEVRVSEGGVAQSGPVIVWKDKSGSKTYDFSKRYNHNEVEIVIDVTSESGFSGFAVDIISDNVLTPSELVGVGLSDHLDLIDPGQYQTQLGNLGFPTGDAVKGQKHISFDISSFMAMLSMLNKEGNCDFRLTVTDASGTTVKTIQLYVVKG</sequence>
<reference evidence="1" key="2">
    <citation type="submission" date="2021-04" db="EMBL/GenBank/DDBJ databases">
        <authorList>
            <person name="Gilroy R."/>
        </authorList>
    </citation>
    <scope>NUCLEOTIDE SEQUENCE</scope>
    <source>
        <strain evidence="1">ChiHjej11B10-19426</strain>
    </source>
</reference>